<dbReference type="AlphaFoldDB" id="A0A1M5QJK3"/>
<dbReference type="InterPro" id="IPR051231">
    <property type="entry name" value="SOSS-B"/>
</dbReference>
<dbReference type="STRING" id="43928.SAMN05443636_1936"/>
<name>A0A1M5QJK3_9EURY</name>
<dbReference type="PANTHER" id="PTHR13356:SF8">
    <property type="entry name" value="REPLICATION PROTEIN A"/>
    <property type="match status" value="1"/>
</dbReference>
<dbReference type="EMBL" id="FQWV01000004">
    <property type="protein sequence ID" value="SHH14307.1"/>
    <property type="molecule type" value="Genomic_DNA"/>
</dbReference>
<dbReference type="Proteomes" id="UP000184357">
    <property type="component" value="Unassembled WGS sequence"/>
</dbReference>
<protein>
    <submittedName>
        <fullName evidence="2">Replication factor A1</fullName>
    </submittedName>
</protein>
<keyword evidence="3" id="KW-1185">Reference proteome</keyword>
<organism evidence="2 3">
    <name type="scientific">Halobaculum gomorrense</name>
    <dbReference type="NCBI Taxonomy" id="43928"/>
    <lineage>
        <taxon>Archaea</taxon>
        <taxon>Methanobacteriati</taxon>
        <taxon>Methanobacteriota</taxon>
        <taxon>Stenosarchaea group</taxon>
        <taxon>Halobacteria</taxon>
        <taxon>Halobacteriales</taxon>
        <taxon>Haloferacaceae</taxon>
        <taxon>Halobaculum</taxon>
    </lineage>
</organism>
<dbReference type="NCBIfam" id="NF005553">
    <property type="entry name" value="PRK07217.1"/>
    <property type="match status" value="1"/>
</dbReference>
<dbReference type="OrthoDB" id="335252at2157"/>
<dbReference type="PANTHER" id="PTHR13356">
    <property type="entry name" value="OB FOLD NUCLEIC ACID BINDING PROTEIN-RELATED"/>
    <property type="match status" value="1"/>
</dbReference>
<proteinExistence type="predicted"/>
<dbReference type="SUPFAM" id="SSF50249">
    <property type="entry name" value="Nucleic acid-binding proteins"/>
    <property type="match status" value="2"/>
</dbReference>
<dbReference type="GO" id="GO:0000724">
    <property type="term" value="P:double-strand break repair via homologous recombination"/>
    <property type="evidence" value="ECO:0007669"/>
    <property type="project" value="TreeGrafter"/>
</dbReference>
<evidence type="ECO:0000313" key="3">
    <source>
        <dbReference type="Proteomes" id="UP000184357"/>
    </source>
</evidence>
<dbReference type="InterPro" id="IPR012340">
    <property type="entry name" value="NA-bd_OB-fold"/>
</dbReference>
<sequence length="312" mass="34373">MADLQTHAEEIHEQFSDHLDLTVEDVEERLASLVNEYSVPVDEARRSVVNSYLDEAGLERDEIGSGGAEQALVGDIDEDEQWVDLRVKVADLWDPNHDSIAQVGLLGDESGTIKFVSFSTSELEELEEGTSYALSNVVTDEYQGNYSVKLNRTTTITELDEEIEVGDDSDEVEGALVDIQSGSGLIKRCPEDDCTRVLQNGRCSEHGQVDGEFDLRIKAVLDDGDAVQEVIFNEEATAELTGIGLDEAKEMAQDALDTTVVGEEMADRIVGRYYRVRGPTLGRYVLADEFEELSGTDDTVDAESLLIRARSL</sequence>
<accession>A0A1M5QJK3</accession>
<keyword evidence="1" id="KW-0238">DNA-binding</keyword>
<dbReference type="Gene3D" id="2.40.50.140">
    <property type="entry name" value="Nucleic acid-binding proteins"/>
    <property type="match status" value="1"/>
</dbReference>
<evidence type="ECO:0000256" key="1">
    <source>
        <dbReference type="ARBA" id="ARBA00023125"/>
    </source>
</evidence>
<dbReference type="GO" id="GO:0003677">
    <property type="term" value="F:DNA binding"/>
    <property type="evidence" value="ECO:0007669"/>
    <property type="project" value="UniProtKB-KW"/>
</dbReference>
<reference evidence="2 3" key="1">
    <citation type="submission" date="2016-11" db="EMBL/GenBank/DDBJ databases">
        <authorList>
            <person name="Jaros S."/>
            <person name="Januszkiewicz K."/>
            <person name="Wedrychowicz H."/>
        </authorList>
    </citation>
    <scope>NUCLEOTIDE SEQUENCE [LARGE SCALE GENOMIC DNA]</scope>
    <source>
        <strain evidence="2 3">DSM 9297</strain>
    </source>
</reference>
<dbReference type="RefSeq" id="WP_073308945.1">
    <property type="nucleotide sequence ID" value="NZ_FQWV01000004.1"/>
</dbReference>
<gene>
    <name evidence="2" type="ORF">SAMN05443636_1936</name>
</gene>
<dbReference type="FunFam" id="2.40.50.140:FF:000301">
    <property type="entry name" value="Replication protein A"/>
    <property type="match status" value="1"/>
</dbReference>
<evidence type="ECO:0000313" key="2">
    <source>
        <dbReference type="EMBL" id="SHH14307.1"/>
    </source>
</evidence>
<dbReference type="GO" id="GO:0010212">
    <property type="term" value="P:response to ionizing radiation"/>
    <property type="evidence" value="ECO:0007669"/>
    <property type="project" value="TreeGrafter"/>
</dbReference>